<dbReference type="GO" id="GO:0004519">
    <property type="term" value="F:endonuclease activity"/>
    <property type="evidence" value="ECO:0007669"/>
    <property type="project" value="UniProtKB-KW"/>
</dbReference>
<evidence type="ECO:0000259" key="1">
    <source>
        <dbReference type="Pfam" id="PF20469"/>
    </source>
</evidence>
<dbReference type="Pfam" id="PF11398">
    <property type="entry name" value="DUF2813"/>
    <property type="match status" value="1"/>
</dbReference>
<dbReference type="EMBL" id="UGLB01000003">
    <property type="protein sequence ID" value="STT49570.1"/>
    <property type="molecule type" value="Genomic_DNA"/>
</dbReference>
<dbReference type="Proteomes" id="UP000255099">
    <property type="component" value="Unassembled WGS sequence"/>
</dbReference>
<organism evidence="2 3">
    <name type="scientific">Klebsiella pneumoniae</name>
    <dbReference type="NCBI Taxonomy" id="573"/>
    <lineage>
        <taxon>Bacteria</taxon>
        <taxon>Pseudomonadati</taxon>
        <taxon>Pseudomonadota</taxon>
        <taxon>Gammaproteobacteria</taxon>
        <taxon>Enterobacterales</taxon>
        <taxon>Enterobacteriaceae</taxon>
        <taxon>Klebsiella/Raoultella group</taxon>
        <taxon>Klebsiella</taxon>
        <taxon>Klebsiella pneumoniae complex</taxon>
    </lineage>
</organism>
<evidence type="ECO:0000313" key="3">
    <source>
        <dbReference type="Proteomes" id="UP000255099"/>
    </source>
</evidence>
<dbReference type="Pfam" id="PF20469">
    <property type="entry name" value="OLD-like_TOPRIM"/>
    <property type="match status" value="1"/>
</dbReference>
<protein>
    <submittedName>
        <fullName evidence="2">OLD family ATP-dependent endonuclease</fullName>
    </submittedName>
</protein>
<dbReference type="InterPro" id="IPR022602">
    <property type="entry name" value="DUF2813"/>
</dbReference>
<name>A0A377W420_KLEPN</name>
<evidence type="ECO:0000313" key="2">
    <source>
        <dbReference type="EMBL" id="STT49570.1"/>
    </source>
</evidence>
<proteinExistence type="predicted"/>
<feature type="domain" description="OLD protein-like TOPRIM" evidence="1">
    <location>
        <begin position="319"/>
        <end position="383"/>
    </location>
</feature>
<keyword evidence="2" id="KW-0540">Nuclease</keyword>
<dbReference type="AlphaFoldDB" id="A0A377W420"/>
<dbReference type="CDD" id="cd01026">
    <property type="entry name" value="TOPRIM_OLD"/>
    <property type="match status" value="1"/>
</dbReference>
<keyword evidence="2" id="KW-0255">Endonuclease</keyword>
<sequence>MISGFPPGDIQGREHHLHIILTFRETEPGRHRVRRFRPLQRCWVPCDDGYHRVFYRLEGELAEDDSVMTLRSFIDGEGEALVLEEIDELARHLVRLMPVLRLRDARFMRRIHNGTVPHSPQIEITARQLDFLSRELVSHPQNLSDGQIRQGLSAMVQLLEHYFAEQSSAQTRHRLMRRRSHDEQRSWRYLDIINRMIDKPGGRSHRVILLGLFATLLQAKGTVRLDRDARPLLLIEDPETRLHPIMLSVAWHLLNLLPLQRVTTTNSGELLSLTPVEQVCRLVRESTRVSAWRLGPGGMNAEESRRIAFHIRFNRASSLFARCWLLVEGETETWVINELARQCGHHFDAEGVKVIEFAQSGLKPLIKFARRMGIQWHVLVDGDEAGKKYAATVRGLLNNDRELERDHLTSLPALDMEHFMYRQGFDDVYHRVAQIPDNVPMNMRRVITKAIHRSSKPDLAIEVAMEAGRRGVDAVPTLLKKMFSRVLWLARGRAD</sequence>
<gene>
    <name evidence="2" type="ORF">NCTC9637_04531</name>
</gene>
<accession>A0A377W420</accession>
<keyword evidence="2" id="KW-0378">Hydrolase</keyword>
<dbReference type="GO" id="GO:0006302">
    <property type="term" value="P:double-strand break repair"/>
    <property type="evidence" value="ECO:0007669"/>
    <property type="project" value="TreeGrafter"/>
</dbReference>
<dbReference type="PANTHER" id="PTHR32182:SF19">
    <property type="entry name" value="HOMOLOGY WITH RECF PROTEIN"/>
    <property type="match status" value="1"/>
</dbReference>
<dbReference type="PANTHER" id="PTHR32182">
    <property type="entry name" value="DNA REPLICATION AND REPAIR PROTEIN RECF"/>
    <property type="match status" value="1"/>
</dbReference>
<dbReference type="InterPro" id="IPR034139">
    <property type="entry name" value="TOPRIM_OLD"/>
</dbReference>
<reference evidence="2 3" key="1">
    <citation type="submission" date="2018-06" db="EMBL/GenBank/DDBJ databases">
        <authorList>
            <consortium name="Pathogen Informatics"/>
            <person name="Doyle S."/>
        </authorList>
    </citation>
    <scope>NUCLEOTIDE SEQUENCE [LARGE SCALE GENOMIC DNA]</scope>
    <source>
        <strain evidence="2 3">NCTC9637</strain>
    </source>
</reference>
<dbReference type="GO" id="GO:0000731">
    <property type="term" value="P:DNA synthesis involved in DNA repair"/>
    <property type="evidence" value="ECO:0007669"/>
    <property type="project" value="TreeGrafter"/>
</dbReference>